<dbReference type="EMBL" id="QCZH01000025">
    <property type="protein sequence ID" value="PWA06658.1"/>
    <property type="molecule type" value="Genomic_DNA"/>
</dbReference>
<dbReference type="RefSeq" id="WP_116764501.1">
    <property type="nucleotide sequence ID" value="NZ_QCZH01000025.1"/>
</dbReference>
<evidence type="ECO:0000313" key="2">
    <source>
        <dbReference type="Proteomes" id="UP000245618"/>
    </source>
</evidence>
<dbReference type="OrthoDB" id="769147at2"/>
<sequence length="78" mass="9159">MNAVEFSGKIEKGLIKVPDEYQNLEEDVRVIMLFDDAKKVISKKDILRDALSKMKSEKMFATIDNPVLWQKTIRDEWK</sequence>
<accession>A0A2U1JP95</accession>
<proteinExistence type="predicted"/>
<name>A0A2U1JP95_9FLAO</name>
<dbReference type="Proteomes" id="UP000245618">
    <property type="component" value="Unassembled WGS sequence"/>
</dbReference>
<gene>
    <name evidence="1" type="ORF">DB891_15545</name>
</gene>
<organism evidence="1 2">
    <name type="scientific">Flavobacterium laiguense</name>
    <dbReference type="NCBI Taxonomy" id="2169409"/>
    <lineage>
        <taxon>Bacteria</taxon>
        <taxon>Pseudomonadati</taxon>
        <taxon>Bacteroidota</taxon>
        <taxon>Flavobacteriia</taxon>
        <taxon>Flavobacteriales</taxon>
        <taxon>Flavobacteriaceae</taxon>
        <taxon>Flavobacterium</taxon>
    </lineage>
</organism>
<evidence type="ECO:0000313" key="1">
    <source>
        <dbReference type="EMBL" id="PWA06658.1"/>
    </source>
</evidence>
<dbReference type="AlphaFoldDB" id="A0A2U1JP95"/>
<keyword evidence="2" id="KW-1185">Reference proteome</keyword>
<reference evidence="1 2" key="1">
    <citation type="submission" date="2018-04" db="EMBL/GenBank/DDBJ databases">
        <title>Flavobacterium sp. nov., isolated from glacier ice.</title>
        <authorList>
            <person name="Liu Q."/>
            <person name="Xin Y.-H."/>
        </authorList>
    </citation>
    <scope>NUCLEOTIDE SEQUENCE [LARGE SCALE GENOMIC DNA]</scope>
    <source>
        <strain evidence="1 2">LB2P30</strain>
    </source>
</reference>
<comment type="caution">
    <text evidence="1">The sequence shown here is derived from an EMBL/GenBank/DDBJ whole genome shotgun (WGS) entry which is preliminary data.</text>
</comment>
<protein>
    <submittedName>
        <fullName evidence="1">Uncharacterized protein</fullName>
    </submittedName>
</protein>